<dbReference type="AlphaFoldDB" id="W9VJ19"/>
<comment type="caution">
    <text evidence="2">The sequence shown here is derived from an EMBL/GenBank/DDBJ whole genome shotgun (WGS) entry which is preliminary data.</text>
</comment>
<sequence>MTQDRALVILSTARRLNRRRSAQRTLRTLVSSRVRCADQAPLAGETIEAQDSEPATDIQ</sequence>
<evidence type="ECO:0000313" key="2">
    <source>
        <dbReference type="EMBL" id="EXJ16057.1"/>
    </source>
</evidence>
<evidence type="ECO:0000313" key="3">
    <source>
        <dbReference type="Proteomes" id="UP000019460"/>
    </source>
</evidence>
<organism evidence="2 3">
    <name type="scientific">Imhoffiella purpurea</name>
    <dbReference type="NCBI Taxonomy" id="1249627"/>
    <lineage>
        <taxon>Bacteria</taxon>
        <taxon>Pseudomonadati</taxon>
        <taxon>Pseudomonadota</taxon>
        <taxon>Gammaproteobacteria</taxon>
        <taxon>Chromatiales</taxon>
        <taxon>Chromatiaceae</taxon>
        <taxon>Imhoffiella</taxon>
    </lineage>
</organism>
<feature type="region of interest" description="Disordered" evidence="1">
    <location>
        <begin position="40"/>
        <end position="59"/>
    </location>
</feature>
<reference evidence="2 3" key="1">
    <citation type="submission" date="2012-11" db="EMBL/GenBank/DDBJ databases">
        <title>Genome assembly of Thiorhodococcus sp. AK35.</title>
        <authorList>
            <person name="Nupur N."/>
            <person name="Khatri I."/>
            <person name="Subramanian S."/>
            <person name="Pinnaka A."/>
        </authorList>
    </citation>
    <scope>NUCLEOTIDE SEQUENCE [LARGE SCALE GENOMIC DNA]</scope>
    <source>
        <strain evidence="2 3">AK35</strain>
    </source>
</reference>
<keyword evidence="3" id="KW-1185">Reference proteome</keyword>
<dbReference type="STRING" id="1249627.D779_0681"/>
<name>W9VJ19_9GAMM</name>
<dbReference type="Proteomes" id="UP000019460">
    <property type="component" value="Unassembled WGS sequence"/>
</dbReference>
<dbReference type="PATRIC" id="fig|1249627.3.peg.1255"/>
<dbReference type="EMBL" id="AONC01000016">
    <property type="protein sequence ID" value="EXJ16057.1"/>
    <property type="molecule type" value="Genomic_DNA"/>
</dbReference>
<accession>W9VJ19</accession>
<evidence type="ECO:0000256" key="1">
    <source>
        <dbReference type="SAM" id="MobiDB-lite"/>
    </source>
</evidence>
<gene>
    <name evidence="2" type="ORF">D779_0681</name>
</gene>
<proteinExistence type="predicted"/>
<protein>
    <submittedName>
        <fullName evidence="2">Uncharacterized protein</fullName>
    </submittedName>
</protein>